<comment type="similarity">
    <text evidence="1">Belongs to the protein kinase superfamily. CMGC Ser/Thr protein kinase family. MAP kinase subfamily.</text>
</comment>
<feature type="region of interest" description="Disordered" evidence="12">
    <location>
        <begin position="1"/>
        <end position="41"/>
    </location>
</feature>
<evidence type="ECO:0000256" key="1">
    <source>
        <dbReference type="ARBA" id="ARBA00008832"/>
    </source>
</evidence>
<evidence type="ECO:0000256" key="9">
    <source>
        <dbReference type="ARBA" id="ARBA00047592"/>
    </source>
</evidence>
<dbReference type="OrthoDB" id="192887at2759"/>
<dbReference type="SUPFAM" id="SSF56112">
    <property type="entry name" value="Protein kinase-like (PK-like)"/>
    <property type="match status" value="1"/>
</dbReference>
<dbReference type="EMBL" id="JAAIUW010000007">
    <property type="protein sequence ID" value="KAF7824306.1"/>
    <property type="molecule type" value="Genomic_DNA"/>
</dbReference>
<dbReference type="Gene3D" id="1.10.510.10">
    <property type="entry name" value="Transferase(Phosphotransferase) domain 1"/>
    <property type="match status" value="1"/>
</dbReference>
<dbReference type="InterPro" id="IPR050117">
    <property type="entry name" value="MAPK"/>
</dbReference>
<keyword evidence="8 11" id="KW-0067">ATP-binding</keyword>
<comment type="caution">
    <text evidence="14">The sequence shown here is derived from an EMBL/GenBank/DDBJ whole genome shotgun (WGS) entry which is preliminary data.</text>
</comment>
<dbReference type="Pfam" id="PF00069">
    <property type="entry name" value="Pkinase"/>
    <property type="match status" value="2"/>
</dbReference>
<evidence type="ECO:0000256" key="10">
    <source>
        <dbReference type="ARBA" id="ARBA00048312"/>
    </source>
</evidence>
<gene>
    <name evidence="14" type="ORF">G2W53_022450</name>
</gene>
<dbReference type="PROSITE" id="PS50011">
    <property type="entry name" value="PROTEIN_KINASE_DOM"/>
    <property type="match status" value="1"/>
</dbReference>
<dbReference type="PROSITE" id="PS00107">
    <property type="entry name" value="PROTEIN_KINASE_ATP"/>
    <property type="match status" value="1"/>
</dbReference>
<dbReference type="GO" id="GO:0005524">
    <property type="term" value="F:ATP binding"/>
    <property type="evidence" value="ECO:0007669"/>
    <property type="project" value="UniProtKB-UniRule"/>
</dbReference>
<evidence type="ECO:0000256" key="4">
    <source>
        <dbReference type="ARBA" id="ARBA00022553"/>
    </source>
</evidence>
<keyword evidence="3" id="KW-0723">Serine/threonine-protein kinase</keyword>
<keyword evidence="15" id="KW-1185">Reference proteome</keyword>
<evidence type="ECO:0000256" key="2">
    <source>
        <dbReference type="ARBA" id="ARBA00012411"/>
    </source>
</evidence>
<dbReference type="FunFam" id="1.10.510.10:FF:000624">
    <property type="entry name" value="Mitogen-activated protein kinase"/>
    <property type="match status" value="1"/>
</dbReference>
<reference evidence="14" key="1">
    <citation type="submission" date="2020-09" db="EMBL/GenBank/DDBJ databases">
        <title>Genome-Enabled Discovery of Anthraquinone Biosynthesis in Senna tora.</title>
        <authorList>
            <person name="Kang S.-H."/>
            <person name="Pandey R.P."/>
            <person name="Lee C.-M."/>
            <person name="Sim J.-S."/>
            <person name="Jeong J.-T."/>
            <person name="Choi B.-S."/>
            <person name="Jung M."/>
            <person name="Ginzburg D."/>
            <person name="Zhao K."/>
            <person name="Won S.Y."/>
            <person name="Oh T.-J."/>
            <person name="Yu Y."/>
            <person name="Kim N.-H."/>
            <person name="Lee O.R."/>
            <person name="Lee T.-H."/>
            <person name="Bashyal P."/>
            <person name="Kim T.-S."/>
            <person name="Lee W.-H."/>
            <person name="Kawkins C."/>
            <person name="Kim C.-K."/>
            <person name="Kim J.S."/>
            <person name="Ahn B.O."/>
            <person name="Rhee S.Y."/>
            <person name="Sohng J.K."/>
        </authorList>
    </citation>
    <scope>NUCLEOTIDE SEQUENCE</scope>
    <source>
        <tissue evidence="14">Leaf</tissue>
    </source>
</reference>
<evidence type="ECO:0000256" key="11">
    <source>
        <dbReference type="PROSITE-ProRule" id="PRU10141"/>
    </source>
</evidence>
<dbReference type="Gene3D" id="3.30.200.20">
    <property type="entry name" value="Phosphorylase Kinase, domain 1"/>
    <property type="match status" value="1"/>
</dbReference>
<evidence type="ECO:0000256" key="8">
    <source>
        <dbReference type="ARBA" id="ARBA00022840"/>
    </source>
</evidence>
<evidence type="ECO:0000313" key="15">
    <source>
        <dbReference type="Proteomes" id="UP000634136"/>
    </source>
</evidence>
<keyword evidence="4" id="KW-0597">Phosphoprotein</keyword>
<evidence type="ECO:0000259" key="13">
    <source>
        <dbReference type="PROSITE" id="PS50011"/>
    </source>
</evidence>
<feature type="domain" description="Protein kinase" evidence="13">
    <location>
        <begin position="67"/>
        <end position="362"/>
    </location>
</feature>
<evidence type="ECO:0000313" key="14">
    <source>
        <dbReference type="EMBL" id="KAF7824306.1"/>
    </source>
</evidence>
<dbReference type="InterPro" id="IPR017441">
    <property type="entry name" value="Protein_kinase_ATP_BS"/>
</dbReference>
<evidence type="ECO:0000256" key="12">
    <source>
        <dbReference type="SAM" id="MobiDB-lite"/>
    </source>
</evidence>
<organism evidence="14 15">
    <name type="scientific">Senna tora</name>
    <dbReference type="NCBI Taxonomy" id="362788"/>
    <lineage>
        <taxon>Eukaryota</taxon>
        <taxon>Viridiplantae</taxon>
        <taxon>Streptophyta</taxon>
        <taxon>Embryophyta</taxon>
        <taxon>Tracheophyta</taxon>
        <taxon>Spermatophyta</taxon>
        <taxon>Magnoliopsida</taxon>
        <taxon>eudicotyledons</taxon>
        <taxon>Gunneridae</taxon>
        <taxon>Pentapetalae</taxon>
        <taxon>rosids</taxon>
        <taxon>fabids</taxon>
        <taxon>Fabales</taxon>
        <taxon>Fabaceae</taxon>
        <taxon>Caesalpinioideae</taxon>
        <taxon>Cassia clade</taxon>
        <taxon>Senna</taxon>
    </lineage>
</organism>
<proteinExistence type="inferred from homology"/>
<dbReference type="InterPro" id="IPR011009">
    <property type="entry name" value="Kinase-like_dom_sf"/>
</dbReference>
<comment type="catalytic activity">
    <reaction evidence="10">
        <text>L-seryl-[protein] + ATP = O-phospho-L-seryl-[protein] + ADP + H(+)</text>
        <dbReference type="Rhea" id="RHEA:17989"/>
        <dbReference type="Rhea" id="RHEA-COMP:9863"/>
        <dbReference type="Rhea" id="RHEA-COMP:11604"/>
        <dbReference type="ChEBI" id="CHEBI:15378"/>
        <dbReference type="ChEBI" id="CHEBI:29999"/>
        <dbReference type="ChEBI" id="CHEBI:30616"/>
        <dbReference type="ChEBI" id="CHEBI:83421"/>
        <dbReference type="ChEBI" id="CHEBI:456216"/>
        <dbReference type="EC" id="2.7.11.24"/>
    </reaction>
</comment>
<dbReference type="EC" id="2.7.11.24" evidence="2"/>
<dbReference type="GO" id="GO:0004707">
    <property type="term" value="F:MAP kinase activity"/>
    <property type="evidence" value="ECO:0007669"/>
    <property type="project" value="UniProtKB-EC"/>
</dbReference>
<evidence type="ECO:0000256" key="6">
    <source>
        <dbReference type="ARBA" id="ARBA00022741"/>
    </source>
</evidence>
<keyword evidence="6 11" id="KW-0547">Nucleotide-binding</keyword>
<dbReference type="AlphaFoldDB" id="A0A834TNN1"/>
<protein>
    <recommendedName>
        <fullName evidence="2">mitogen-activated protein kinase</fullName>
        <ecNumber evidence="2">2.7.11.24</ecNumber>
    </recommendedName>
</protein>
<evidence type="ECO:0000256" key="5">
    <source>
        <dbReference type="ARBA" id="ARBA00022679"/>
    </source>
</evidence>
<keyword evidence="7 14" id="KW-0418">Kinase</keyword>
<dbReference type="FunFam" id="3.30.200.20:FF:000046">
    <property type="entry name" value="Mitogen-activated protein kinase"/>
    <property type="match status" value="1"/>
</dbReference>
<dbReference type="Proteomes" id="UP000634136">
    <property type="component" value="Unassembled WGS sequence"/>
</dbReference>
<sequence length="362" mass="41514">MEGEGGALPGGDTVMSEAAPPQQPDPRQQQPPTGMGIENIPATLSHGGRFIQYNIFGNIFEVTAKYKPPIMPIGKGAYGIVCSALNSETNEHVAIKKIANAFDNKIDAKRTLREIKLLRHMDHENVVAIRDIIPPPQREVFNDVYIAYELMDTDLHQIIRSNQALSEEHCQCVGNRNMLEKIYYVWHWNSLEISSILVDFKEVLKETDPRLVLKKSFIPCLFCFLLVIRYPEVKLDACSNKWYRAPELLLNSSDYTAAIDVWSVGCIFMELMDRKPLFPGRDHVHQLRLLMELIGTPSEADLGFLNENAKRYIRQLPLYHRQSFQEKFPHVHPAAIDLVEKMLTFDPRKRITGEFHCLWICL</sequence>
<accession>A0A834TNN1</accession>
<feature type="binding site" evidence="11">
    <location>
        <position position="97"/>
    </location>
    <ligand>
        <name>ATP</name>
        <dbReference type="ChEBI" id="CHEBI:30616"/>
    </ligand>
</feature>
<dbReference type="PANTHER" id="PTHR24055">
    <property type="entry name" value="MITOGEN-ACTIVATED PROTEIN KINASE"/>
    <property type="match status" value="1"/>
</dbReference>
<comment type="catalytic activity">
    <reaction evidence="9">
        <text>L-threonyl-[protein] + ATP = O-phospho-L-threonyl-[protein] + ADP + H(+)</text>
        <dbReference type="Rhea" id="RHEA:46608"/>
        <dbReference type="Rhea" id="RHEA-COMP:11060"/>
        <dbReference type="Rhea" id="RHEA-COMP:11605"/>
        <dbReference type="ChEBI" id="CHEBI:15378"/>
        <dbReference type="ChEBI" id="CHEBI:30013"/>
        <dbReference type="ChEBI" id="CHEBI:30616"/>
        <dbReference type="ChEBI" id="CHEBI:61977"/>
        <dbReference type="ChEBI" id="CHEBI:456216"/>
        <dbReference type="EC" id="2.7.11.24"/>
    </reaction>
</comment>
<dbReference type="InterPro" id="IPR000719">
    <property type="entry name" value="Prot_kinase_dom"/>
</dbReference>
<evidence type="ECO:0000256" key="7">
    <source>
        <dbReference type="ARBA" id="ARBA00022777"/>
    </source>
</evidence>
<evidence type="ECO:0000256" key="3">
    <source>
        <dbReference type="ARBA" id="ARBA00022527"/>
    </source>
</evidence>
<keyword evidence="5" id="KW-0808">Transferase</keyword>
<name>A0A834TNN1_9FABA</name>